<organism evidence="3">
    <name type="scientific">Octopus bimaculoides</name>
    <name type="common">California two-spotted octopus</name>
    <dbReference type="NCBI Taxonomy" id="37653"/>
    <lineage>
        <taxon>Eukaryota</taxon>
        <taxon>Metazoa</taxon>
        <taxon>Spiralia</taxon>
        <taxon>Lophotrochozoa</taxon>
        <taxon>Mollusca</taxon>
        <taxon>Cephalopoda</taxon>
        <taxon>Coleoidea</taxon>
        <taxon>Octopodiformes</taxon>
        <taxon>Octopoda</taxon>
        <taxon>Incirrata</taxon>
        <taxon>Octopodidae</taxon>
        <taxon>Octopus</taxon>
    </lineage>
</organism>
<keyword evidence="2" id="KW-0472">Membrane</keyword>
<proteinExistence type="predicted"/>
<feature type="transmembrane region" description="Helical" evidence="2">
    <location>
        <begin position="323"/>
        <end position="345"/>
    </location>
</feature>
<name>A0A0L8H3C5_OCTBM</name>
<dbReference type="EMBL" id="KQ419534">
    <property type="protein sequence ID" value="KOF83270.1"/>
    <property type="molecule type" value="Genomic_DNA"/>
</dbReference>
<dbReference type="OrthoDB" id="10288056at2759"/>
<accession>A0A0L8H3C5</accession>
<feature type="region of interest" description="Disordered" evidence="1">
    <location>
        <begin position="403"/>
        <end position="455"/>
    </location>
</feature>
<dbReference type="CDD" id="cd22823">
    <property type="entry name" value="Gal_Rha_Lectin"/>
    <property type="match status" value="1"/>
</dbReference>
<feature type="compositionally biased region" description="Polar residues" evidence="1">
    <location>
        <begin position="407"/>
        <end position="428"/>
    </location>
</feature>
<evidence type="ECO:0000313" key="3">
    <source>
        <dbReference type="EMBL" id="KOF83270.1"/>
    </source>
</evidence>
<gene>
    <name evidence="3" type="ORF">OCBIM_22024111mg</name>
</gene>
<dbReference type="AlphaFoldDB" id="A0A0L8H3C5"/>
<reference evidence="3" key="1">
    <citation type="submission" date="2015-07" db="EMBL/GenBank/DDBJ databases">
        <title>MeaNS - Measles Nucleotide Surveillance Program.</title>
        <authorList>
            <person name="Tran T."/>
            <person name="Druce J."/>
        </authorList>
    </citation>
    <scope>NUCLEOTIDE SEQUENCE</scope>
    <source>
        <strain evidence="3">UCB-OBI-ISO-001</strain>
        <tissue evidence="3">Gonad</tissue>
    </source>
</reference>
<keyword evidence="2" id="KW-0812">Transmembrane</keyword>
<sequence>MSGFGRRKLKEASRLCLSPPHQHRLPTDAGNPFLNVTQCYGINTHLLEIECQNHNEEVVLNSLKLGSKQLQTNCTESKSDTNFCCQWDSENDCYFDYGQPLTATDEKFRKCHGKSQCWFIVDWALNIDKCPTSRFGMTTQYMTAEYLCAKKNDIMEVCSPTGPEIISRQGKPIYLKSPGYPYLKKGACRCNIQTTGLVNHRIELKALNAEINYPQSLFVFDESDTTNYPMKNITYEMNLKGLDTIYVADGTKPGISLWYLPQREFAFYFVVNSSIETTIKVSCSPFKRAELYSKIERSRYQLIQTSKNLSNFAMLFNIDFVKILVPILVLLLIAVMIIILIVYRWKRKRKHNIKKVAPKAHSSDENIYDNAKQVPDDVESVNDTTQFCSKTCQTDFDSLSEIDKKTPSSANNEADMNKSTELSTSDNGCVNKAFESANDTGSGDAAITVESRTES</sequence>
<protein>
    <recommendedName>
        <fullName evidence="4">CUB domain-containing protein</fullName>
    </recommendedName>
</protein>
<evidence type="ECO:0008006" key="4">
    <source>
        <dbReference type="Google" id="ProtNLM"/>
    </source>
</evidence>
<keyword evidence="2" id="KW-1133">Transmembrane helix</keyword>
<evidence type="ECO:0000256" key="1">
    <source>
        <dbReference type="SAM" id="MobiDB-lite"/>
    </source>
</evidence>
<evidence type="ECO:0000256" key="2">
    <source>
        <dbReference type="SAM" id="Phobius"/>
    </source>
</evidence>